<dbReference type="SUPFAM" id="SSF54001">
    <property type="entry name" value="Cysteine proteinases"/>
    <property type="match status" value="1"/>
</dbReference>
<keyword evidence="2" id="KW-0645">Protease</keyword>
<evidence type="ECO:0000256" key="1">
    <source>
        <dbReference type="ARBA" id="ARBA00007074"/>
    </source>
</evidence>
<dbReference type="PANTHER" id="PTHR47053">
    <property type="entry name" value="MUREIN DD-ENDOPEPTIDASE MEPH-RELATED"/>
    <property type="match status" value="1"/>
</dbReference>
<evidence type="ECO:0000259" key="5">
    <source>
        <dbReference type="PROSITE" id="PS51935"/>
    </source>
</evidence>
<dbReference type="Gene3D" id="3.90.1720.10">
    <property type="entry name" value="endopeptidase domain like (from Nostoc punctiforme)"/>
    <property type="match status" value="1"/>
</dbReference>
<comment type="similarity">
    <text evidence="1">Belongs to the peptidase C40 family.</text>
</comment>
<dbReference type="PROSITE" id="PS51935">
    <property type="entry name" value="NLPC_P60"/>
    <property type="match status" value="1"/>
</dbReference>
<dbReference type="InterPro" id="IPR051202">
    <property type="entry name" value="Peptidase_C40"/>
</dbReference>
<evidence type="ECO:0000313" key="6">
    <source>
        <dbReference type="EMBL" id="HHI64978.1"/>
    </source>
</evidence>
<name>A0A7C5KC19_9BACT</name>
<evidence type="ECO:0000256" key="3">
    <source>
        <dbReference type="ARBA" id="ARBA00022801"/>
    </source>
</evidence>
<sequence>MLIPQCTRQKIQEETSFYSTLRMLFKLFLVIFIMLLFQANSLCYADINVENYKSGLSNSILMTKDEINNFNKKINGIISLRTFKNKISKKELEKLIFQNDDYFPIYIDSTYYEHQDLTNNIVINDINAVRYAITLKRVNVRTFPTLLKATYNPESTGFDQFQETTFEINEPILVLTEDKGRNWLFVQGKNYNGWILKRDVAFFKNKKDFINYIDSLNSNFVTTISSKSKLILGSEEFQEVNMGTKFILQENTPIDGYWKVIIPTRDQSATVKLVTGRISTSDAIYQYLPYTRKAIIDQAFKMLNEPYGWGGEDGFHDCSSFIQDIFKSFGFTLPRNADAQEMLPGKRFSFKNLNDDERLDIVKKLKPGALLFMKDHVMLYLGYFDSSAYVINDITSYYENNTLINDYKVAVTDIINARRRDNKSFLDSLTTAIEIP</sequence>
<accession>A0A7C5KC19</accession>
<protein>
    <recommendedName>
        <fullName evidence="5">NlpC/P60 domain-containing protein</fullName>
    </recommendedName>
</protein>
<dbReference type="EMBL" id="DRUY01000013">
    <property type="protein sequence ID" value="HHI64978.1"/>
    <property type="molecule type" value="Genomic_DNA"/>
</dbReference>
<proteinExistence type="inferred from homology"/>
<comment type="caution">
    <text evidence="6">The sequence shown here is derived from an EMBL/GenBank/DDBJ whole genome shotgun (WGS) entry which is preliminary data.</text>
</comment>
<evidence type="ECO:0000256" key="4">
    <source>
        <dbReference type="ARBA" id="ARBA00022807"/>
    </source>
</evidence>
<dbReference type="Pfam" id="PF00877">
    <property type="entry name" value="NLPC_P60"/>
    <property type="match status" value="1"/>
</dbReference>
<keyword evidence="4" id="KW-0788">Thiol protease</keyword>
<keyword evidence="3" id="KW-0378">Hydrolase</keyword>
<dbReference type="InterPro" id="IPR039439">
    <property type="entry name" value="SH3b1_dom"/>
</dbReference>
<reference evidence="6" key="1">
    <citation type="journal article" date="2020" name="mSystems">
        <title>Genome- and Community-Level Interaction Insights into Carbon Utilization and Element Cycling Functions of Hydrothermarchaeota in Hydrothermal Sediment.</title>
        <authorList>
            <person name="Zhou Z."/>
            <person name="Liu Y."/>
            <person name="Xu W."/>
            <person name="Pan J."/>
            <person name="Luo Z.H."/>
            <person name="Li M."/>
        </authorList>
    </citation>
    <scope>NUCLEOTIDE SEQUENCE [LARGE SCALE GENOMIC DNA]</scope>
    <source>
        <strain evidence="6">SpSt-1019</strain>
    </source>
</reference>
<feature type="domain" description="NlpC/P60" evidence="5">
    <location>
        <begin position="289"/>
        <end position="421"/>
    </location>
</feature>
<dbReference type="InterPro" id="IPR038765">
    <property type="entry name" value="Papain-like_cys_pep_sf"/>
</dbReference>
<dbReference type="InterPro" id="IPR000064">
    <property type="entry name" value="NLP_P60_dom"/>
</dbReference>
<evidence type="ECO:0000256" key="2">
    <source>
        <dbReference type="ARBA" id="ARBA00022670"/>
    </source>
</evidence>
<dbReference type="GO" id="GO:0008234">
    <property type="term" value="F:cysteine-type peptidase activity"/>
    <property type="evidence" value="ECO:0007669"/>
    <property type="project" value="UniProtKB-KW"/>
</dbReference>
<dbReference type="Pfam" id="PF12913">
    <property type="entry name" value="SH3_6"/>
    <property type="match status" value="1"/>
</dbReference>
<dbReference type="PANTHER" id="PTHR47053:SF1">
    <property type="entry name" value="MUREIN DD-ENDOPEPTIDASE MEPH-RELATED"/>
    <property type="match status" value="1"/>
</dbReference>
<gene>
    <name evidence="6" type="ORF">ENL70_00330</name>
</gene>
<organism evidence="6">
    <name type="scientific">Thermodesulfobium narugense</name>
    <dbReference type="NCBI Taxonomy" id="184064"/>
    <lineage>
        <taxon>Bacteria</taxon>
        <taxon>Pseudomonadati</taxon>
        <taxon>Thermodesulfobiota</taxon>
        <taxon>Thermodesulfobiia</taxon>
        <taxon>Thermodesulfobiales</taxon>
        <taxon>Thermodesulfobiaceae</taxon>
        <taxon>Thermodesulfobium</taxon>
    </lineage>
</organism>
<dbReference type="GO" id="GO:0006508">
    <property type="term" value="P:proteolysis"/>
    <property type="evidence" value="ECO:0007669"/>
    <property type="project" value="UniProtKB-KW"/>
</dbReference>
<dbReference type="AlphaFoldDB" id="A0A7C5KC19"/>